<dbReference type="SUPFAM" id="SSF140931">
    <property type="entry name" value="Fic-like"/>
    <property type="match status" value="1"/>
</dbReference>
<dbReference type="AlphaFoldDB" id="A0A7T0PDU5"/>
<dbReference type="Gene3D" id="1.20.120.1870">
    <property type="entry name" value="Fic/DOC protein, Fido domain"/>
    <property type="match status" value="1"/>
</dbReference>
<evidence type="ECO:0000313" key="2">
    <source>
        <dbReference type="EMBL" id="QPK83278.1"/>
    </source>
</evidence>
<name>A0A7T0PDU5_9CORY</name>
<gene>
    <name evidence="2" type="ORF">G7Y29_00085</name>
</gene>
<reference evidence="2 3" key="1">
    <citation type="submission" date="2020-11" db="EMBL/GenBank/DDBJ databases">
        <title>Corynebacterium sp. MC1420.</title>
        <authorList>
            <person name="Zhou J."/>
        </authorList>
    </citation>
    <scope>NUCLEOTIDE SEQUENCE [LARGE SCALE GENOMIC DNA]</scope>
    <source>
        <strain evidence="2 3">MC1420</strain>
    </source>
</reference>
<organism evidence="2 3">
    <name type="scientific">Corynebacterium qintianiae</name>
    <dbReference type="NCBI Taxonomy" id="2709392"/>
    <lineage>
        <taxon>Bacteria</taxon>
        <taxon>Bacillati</taxon>
        <taxon>Actinomycetota</taxon>
        <taxon>Actinomycetes</taxon>
        <taxon>Mycobacteriales</taxon>
        <taxon>Corynebacteriaceae</taxon>
        <taxon>Corynebacterium</taxon>
    </lineage>
</organism>
<dbReference type="Pfam" id="PF02661">
    <property type="entry name" value="Fic"/>
    <property type="match status" value="1"/>
</dbReference>
<dbReference type="PANTHER" id="PTHR35810">
    <property type="entry name" value="CYTOPLASMIC PROTEIN-RELATED"/>
    <property type="match status" value="1"/>
</dbReference>
<accession>A0A7T0PDU5</accession>
<dbReference type="InterPro" id="IPR011204">
    <property type="entry name" value="Virulence_RhuM-like"/>
</dbReference>
<protein>
    <submittedName>
        <fullName evidence="2">Virulence RhuM family protein</fullName>
    </submittedName>
</protein>
<dbReference type="PANTHER" id="PTHR35810:SF1">
    <property type="entry name" value="CYTOPLASMIC PROTEIN"/>
    <property type="match status" value="1"/>
</dbReference>
<feature type="domain" description="Fido" evidence="1">
    <location>
        <begin position="186"/>
        <end position="313"/>
    </location>
</feature>
<dbReference type="InterPro" id="IPR003812">
    <property type="entry name" value="Fido"/>
</dbReference>
<dbReference type="Pfam" id="PF13310">
    <property type="entry name" value="Virulence_RhuM"/>
    <property type="match status" value="1"/>
</dbReference>
<evidence type="ECO:0000313" key="3">
    <source>
        <dbReference type="Proteomes" id="UP000594586"/>
    </source>
</evidence>
<dbReference type="KEGG" id="cqn:G7Y29_00085"/>
<proteinExistence type="predicted"/>
<dbReference type="EMBL" id="CP064955">
    <property type="protein sequence ID" value="QPK83278.1"/>
    <property type="molecule type" value="Genomic_DNA"/>
</dbReference>
<dbReference type="PROSITE" id="PS51459">
    <property type="entry name" value="FIDO"/>
    <property type="match status" value="1"/>
</dbReference>
<evidence type="ECO:0000259" key="1">
    <source>
        <dbReference type="PROSITE" id="PS51459"/>
    </source>
</evidence>
<dbReference type="InterPro" id="IPR036597">
    <property type="entry name" value="Fido-like_dom_sf"/>
</dbReference>
<sequence length="320" mass="35317">MSEKPTGEVILYQREDGSPTIEVRLEAETVWLSQQQIAELFETSQQNVSLHLRNIYAEGELTVASTHKDFLSVQREGARDVRRSLAHYNLDAIISVGYRVKSKTATQFRIWATQRLREYMVQGYTINEERLKQLGSIVRILTRSDDELVAGVGDVLAGYLPGLTLLRDYDEGAIYTAPESVPGWTLTLKEARSVIALVGENFPNDGLFGAERGDALAGLIGAIYQGFDGQDLYPTVEEKAANLLYLVVKDHPLSDGNKRSAAALFVTFLARNGMFHGEIGAARITNNALAAITLIVAMSDPKEKDLIIALIIRMIMEGDA</sequence>
<dbReference type="Proteomes" id="UP000594586">
    <property type="component" value="Chromosome"/>
</dbReference>
<dbReference type="RefSeq" id="WP_165003108.1">
    <property type="nucleotide sequence ID" value="NZ_CP064955.1"/>
</dbReference>
<dbReference type="InterPro" id="IPR053737">
    <property type="entry name" value="Type_II_TA_Toxin"/>
</dbReference>
<keyword evidence="3" id="KW-1185">Reference proteome</keyword>